<keyword evidence="4" id="KW-1185">Reference proteome</keyword>
<dbReference type="STRING" id="225164.V4B7W1"/>
<dbReference type="GO" id="GO:0005667">
    <property type="term" value="C:transcription regulator complex"/>
    <property type="evidence" value="ECO:0007669"/>
    <property type="project" value="TreeGrafter"/>
</dbReference>
<evidence type="ECO:0000259" key="2">
    <source>
        <dbReference type="Pfam" id="PF16794"/>
    </source>
</evidence>
<dbReference type="EMBL" id="KB203412">
    <property type="protein sequence ID" value="ESO84749.1"/>
    <property type="molecule type" value="Genomic_DNA"/>
</dbReference>
<dbReference type="Proteomes" id="UP000030746">
    <property type="component" value="Unassembled WGS sequence"/>
</dbReference>
<reference evidence="3 4" key="1">
    <citation type="journal article" date="2013" name="Nature">
        <title>Insights into bilaterian evolution from three spiralian genomes.</title>
        <authorList>
            <person name="Simakov O."/>
            <person name="Marletaz F."/>
            <person name="Cho S.J."/>
            <person name="Edsinger-Gonzales E."/>
            <person name="Havlak P."/>
            <person name="Hellsten U."/>
            <person name="Kuo D.H."/>
            <person name="Larsson T."/>
            <person name="Lv J."/>
            <person name="Arendt D."/>
            <person name="Savage R."/>
            <person name="Osoegawa K."/>
            <person name="de Jong P."/>
            <person name="Grimwood J."/>
            <person name="Chapman J.A."/>
            <person name="Shapiro H."/>
            <person name="Aerts A."/>
            <person name="Otillar R.P."/>
            <person name="Terry A.Y."/>
            <person name="Boore J.L."/>
            <person name="Grigoriev I.V."/>
            <person name="Lindberg D.R."/>
            <person name="Seaver E.C."/>
            <person name="Weisblat D.A."/>
            <person name="Putnam N.H."/>
            <person name="Rokhsar D.S."/>
        </authorList>
    </citation>
    <scope>NUCLEOTIDE SEQUENCE [LARGE SCALE GENOMIC DNA]</scope>
</reference>
<accession>V4B7W1</accession>
<dbReference type="AlphaFoldDB" id="V4B7W1"/>
<dbReference type="KEGG" id="lgi:LOTGIDRAFT_131610"/>
<feature type="domain" description="Activating transcription factor 7-interacting protein Fn3" evidence="2">
    <location>
        <begin position="7"/>
        <end position="92"/>
    </location>
</feature>
<proteinExistence type="predicted"/>
<keyword evidence="1" id="KW-0732">Signal</keyword>
<dbReference type="InterPro" id="IPR013783">
    <property type="entry name" value="Ig-like_fold"/>
</dbReference>
<dbReference type="CTD" id="20233201"/>
<gene>
    <name evidence="3" type="ORF">LOTGIDRAFT_131610</name>
</gene>
<organism evidence="3 4">
    <name type="scientific">Lottia gigantea</name>
    <name type="common">Giant owl limpet</name>
    <dbReference type="NCBI Taxonomy" id="225164"/>
    <lineage>
        <taxon>Eukaryota</taxon>
        <taxon>Metazoa</taxon>
        <taxon>Spiralia</taxon>
        <taxon>Lophotrochozoa</taxon>
        <taxon>Mollusca</taxon>
        <taxon>Gastropoda</taxon>
        <taxon>Patellogastropoda</taxon>
        <taxon>Lottioidea</taxon>
        <taxon>Lottiidae</taxon>
        <taxon>Lottia</taxon>
    </lineage>
</organism>
<dbReference type="RefSeq" id="XP_009064550.1">
    <property type="nucleotide sequence ID" value="XM_009066302.1"/>
</dbReference>
<dbReference type="InterPro" id="IPR026085">
    <property type="entry name" value="ATF7-int"/>
</dbReference>
<dbReference type="Gene3D" id="2.60.40.10">
    <property type="entry name" value="Immunoglobulins"/>
    <property type="match status" value="1"/>
</dbReference>
<dbReference type="CDD" id="cd00063">
    <property type="entry name" value="FN3"/>
    <property type="match status" value="1"/>
</dbReference>
<feature type="chain" id="PRO_5004717566" description="Activating transcription factor 7-interacting protein Fn3 domain-containing protein" evidence="1">
    <location>
        <begin position="22"/>
        <end position="99"/>
    </location>
</feature>
<evidence type="ECO:0000313" key="4">
    <source>
        <dbReference type="Proteomes" id="UP000030746"/>
    </source>
</evidence>
<protein>
    <recommendedName>
        <fullName evidence="2">Activating transcription factor 7-interacting protein Fn3 domain-containing protein</fullName>
    </recommendedName>
</protein>
<dbReference type="InterPro" id="IPR056565">
    <property type="entry name" value="Fn3_ATF7IP"/>
</dbReference>
<dbReference type="HOGENOM" id="CLU_2326656_0_0_1"/>
<dbReference type="PANTHER" id="PTHR23210:SF26">
    <property type="entry name" value="ACTIVATING TRANSCRIPTION FACTOR 7-INTERACTING PROTEIN 1"/>
    <property type="match status" value="1"/>
</dbReference>
<dbReference type="OrthoDB" id="2434995at2759"/>
<dbReference type="GeneID" id="20233201"/>
<dbReference type="SUPFAM" id="SSF49265">
    <property type="entry name" value="Fibronectin type III"/>
    <property type="match status" value="1"/>
</dbReference>
<sequence length="99" mass="11238">LKLIMFIVGIVLSWTITQNLSLYSEIASYQLFAYQEGSTPPHSNLWKKVGDVKALPLPMACTLTQFQEGNKYHFAVRAIDVYQRISDFSEPSSIHLFAL</sequence>
<feature type="non-terminal residue" evidence="3">
    <location>
        <position position="1"/>
    </location>
</feature>
<dbReference type="InterPro" id="IPR003961">
    <property type="entry name" value="FN3_dom"/>
</dbReference>
<evidence type="ECO:0000256" key="1">
    <source>
        <dbReference type="SAM" id="SignalP"/>
    </source>
</evidence>
<dbReference type="GO" id="GO:0003712">
    <property type="term" value="F:transcription coregulator activity"/>
    <property type="evidence" value="ECO:0007669"/>
    <property type="project" value="TreeGrafter"/>
</dbReference>
<dbReference type="GO" id="GO:0006355">
    <property type="term" value="P:regulation of DNA-templated transcription"/>
    <property type="evidence" value="ECO:0007669"/>
    <property type="project" value="TreeGrafter"/>
</dbReference>
<dbReference type="OMA" id="QSAPEEW"/>
<dbReference type="Pfam" id="PF16794">
    <property type="entry name" value="fn3_4"/>
    <property type="match status" value="1"/>
</dbReference>
<dbReference type="GO" id="GO:0005634">
    <property type="term" value="C:nucleus"/>
    <property type="evidence" value="ECO:0007669"/>
    <property type="project" value="TreeGrafter"/>
</dbReference>
<name>V4B7W1_LOTGI</name>
<dbReference type="InterPro" id="IPR036116">
    <property type="entry name" value="FN3_sf"/>
</dbReference>
<dbReference type="PANTHER" id="PTHR23210">
    <property type="entry name" value="ACTIVATING TRANSCRIPTION FACTOR 7 INTERACTING PROTEIN"/>
    <property type="match status" value="1"/>
</dbReference>
<evidence type="ECO:0000313" key="3">
    <source>
        <dbReference type="EMBL" id="ESO84749.1"/>
    </source>
</evidence>
<feature type="signal peptide" evidence="1">
    <location>
        <begin position="1"/>
        <end position="21"/>
    </location>
</feature>